<evidence type="ECO:0000256" key="11">
    <source>
        <dbReference type="PIRSR" id="PIRSR000097-2"/>
    </source>
</evidence>
<dbReference type="InterPro" id="IPR018170">
    <property type="entry name" value="Aldo/ket_reductase_CS"/>
</dbReference>
<feature type="binding site" evidence="11">
    <location>
        <position position="112"/>
    </location>
    <ligand>
        <name>substrate</name>
    </ligand>
</feature>
<feature type="site" description="Lowers pKa of active site Tyr" evidence="12">
    <location>
        <position position="79"/>
    </location>
</feature>
<dbReference type="EMBL" id="AZGZ01000001">
    <property type="protein sequence ID" value="KZZ97960.1"/>
    <property type="molecule type" value="Genomic_DNA"/>
</dbReference>
<evidence type="ECO:0000256" key="9">
    <source>
        <dbReference type="ARBA" id="ARBA00049485"/>
    </source>
</evidence>
<reference evidence="14 15" key="1">
    <citation type="journal article" date="2016" name="Genome Biol. Evol.">
        <title>Divergent and convergent evolution of fungal pathogenicity.</title>
        <authorList>
            <person name="Shang Y."/>
            <person name="Xiao G."/>
            <person name="Zheng P."/>
            <person name="Cen K."/>
            <person name="Zhan S."/>
            <person name="Wang C."/>
        </authorList>
    </citation>
    <scope>NUCLEOTIDE SEQUENCE [LARGE SCALE GENOMIC DNA]</scope>
    <source>
        <strain evidence="14 15">ARSEF 7405</strain>
    </source>
</reference>
<comment type="similarity">
    <text evidence="2">Belongs to the aldo/keto reductase family.</text>
</comment>
<evidence type="ECO:0000256" key="7">
    <source>
        <dbReference type="ARBA" id="ARBA00025065"/>
    </source>
</evidence>
<evidence type="ECO:0000256" key="4">
    <source>
        <dbReference type="ARBA" id="ARBA00022629"/>
    </source>
</evidence>
<evidence type="ECO:0000313" key="15">
    <source>
        <dbReference type="Proteomes" id="UP000242877"/>
    </source>
</evidence>
<dbReference type="SUPFAM" id="SSF51430">
    <property type="entry name" value="NAD(P)-linked oxidoreductase"/>
    <property type="match status" value="1"/>
</dbReference>
<proteinExistence type="inferred from homology"/>
<evidence type="ECO:0000256" key="5">
    <source>
        <dbReference type="ARBA" id="ARBA00023002"/>
    </source>
</evidence>
<keyword evidence="15" id="KW-1185">Reference proteome</keyword>
<evidence type="ECO:0000256" key="2">
    <source>
        <dbReference type="ARBA" id="ARBA00007905"/>
    </source>
</evidence>
<evidence type="ECO:0000259" key="13">
    <source>
        <dbReference type="Pfam" id="PF00248"/>
    </source>
</evidence>
<dbReference type="Proteomes" id="UP000242877">
    <property type="component" value="Unassembled WGS sequence"/>
</dbReference>
<dbReference type="PROSITE" id="PS00798">
    <property type="entry name" value="ALDOKETO_REDUCTASE_1"/>
    <property type="match status" value="1"/>
</dbReference>
<comment type="pathway">
    <text evidence="1">Carbohydrate metabolism; D-xylose degradation.</text>
</comment>
<evidence type="ECO:0000256" key="12">
    <source>
        <dbReference type="PIRSR" id="PIRSR000097-3"/>
    </source>
</evidence>
<evidence type="ECO:0000256" key="10">
    <source>
        <dbReference type="PIRSR" id="PIRSR000097-1"/>
    </source>
</evidence>
<dbReference type="FunFam" id="3.20.20.100:FF:000007">
    <property type="entry name" value="NAD(P)H-dependent D-xylose reductase xyl1"/>
    <property type="match status" value="1"/>
</dbReference>
<keyword evidence="4" id="KW-0119">Carbohydrate metabolism</keyword>
<dbReference type="GO" id="GO:0042732">
    <property type="term" value="P:D-xylose metabolic process"/>
    <property type="evidence" value="ECO:0007669"/>
    <property type="project" value="UniProtKB-KW"/>
</dbReference>
<dbReference type="VEuPathDB" id="FungiDB:AAP_00221"/>
<dbReference type="InterPro" id="IPR020471">
    <property type="entry name" value="AKR"/>
</dbReference>
<feature type="domain" description="NADP-dependent oxidoreductase" evidence="13">
    <location>
        <begin position="18"/>
        <end position="304"/>
    </location>
</feature>
<dbReference type="InterPro" id="IPR023210">
    <property type="entry name" value="NADP_OxRdtase_dom"/>
</dbReference>
<keyword evidence="5" id="KW-0560">Oxidoreductase</keyword>
<protein>
    <recommendedName>
        <fullName evidence="3">D-xylose reductase [NAD(P)H]</fullName>
        <ecNumber evidence="3">1.1.1.307</ecNumber>
    </recommendedName>
</protein>
<dbReference type="EC" id="1.1.1.307" evidence="3"/>
<keyword evidence="6" id="KW-0520">NAD</keyword>
<name>A0A166PN74_9EURO</name>
<dbReference type="InterPro" id="IPR036812">
    <property type="entry name" value="NAD(P)_OxRdtase_dom_sf"/>
</dbReference>
<evidence type="ECO:0000256" key="8">
    <source>
        <dbReference type="ARBA" id="ARBA00047534"/>
    </source>
</evidence>
<comment type="catalytic activity">
    <reaction evidence="8">
        <text>xylitol + NADP(+) = D-xylose + NADPH + H(+)</text>
        <dbReference type="Rhea" id="RHEA:27445"/>
        <dbReference type="ChEBI" id="CHEBI:15378"/>
        <dbReference type="ChEBI" id="CHEBI:17151"/>
        <dbReference type="ChEBI" id="CHEBI:53455"/>
        <dbReference type="ChEBI" id="CHEBI:57783"/>
        <dbReference type="ChEBI" id="CHEBI:58349"/>
        <dbReference type="EC" id="1.1.1.307"/>
    </reaction>
</comment>
<comment type="caution">
    <text evidence="14">The sequence shown here is derived from an EMBL/GenBank/DDBJ whole genome shotgun (WGS) entry which is preliminary data.</text>
</comment>
<dbReference type="Pfam" id="PF00248">
    <property type="entry name" value="Aldo_ket_red"/>
    <property type="match status" value="1"/>
</dbReference>
<comment type="function">
    <text evidence="7">Catalyzes the initial reaction in the xylose utilization pathway by reducing D-xylose into xylitol. Xylose is a major component of hemicelluloses such as xylan. Most fungi utilize D-xylose via three enzymatic reactions, xylose reductase (XR), xylitol dehydrogenase (XDH), and xylulokinase, to form xylulose 5-phosphate, which enters pentose phosphate pathway.</text>
</comment>
<evidence type="ECO:0000313" key="14">
    <source>
        <dbReference type="EMBL" id="KZZ97960.1"/>
    </source>
</evidence>
<sequence length="323" mass="36727">MLSTTVKLASGFEMPLVGYGTWKIPNNVCADQIYNAIKAGYRLIDGACDYGNEKECGEGVRRAIEEGIVKREDLFIVSKLWQTYHEKEHVEPICKRMLADWGIEYFDLFIMHFPVALKFVDPAVRYPPGWTYTTDSLELKFSDATIQETWQAMEALVDKGLARSLGVSNFSIQTLMDLQKYNRHPISTLQIEHHPYLTQRKFVEWAQRQGIQVTAYSSFGPQGFQEIKGMDGLEGVELLFNNKTINAIAKKHGMTAPQVLLRWSTQRGVAVIPKGDCAEHLAQNMANLNFKLDDEDIEAIYKLNANLRFNDPPNYGFDCPIFA</sequence>
<dbReference type="OrthoDB" id="416253at2759"/>
<gene>
    <name evidence="14" type="ORF">AAP_00221</name>
</gene>
<dbReference type="GO" id="GO:0016491">
    <property type="term" value="F:oxidoreductase activity"/>
    <property type="evidence" value="ECO:0007669"/>
    <property type="project" value="UniProtKB-KW"/>
</dbReference>
<dbReference type="PROSITE" id="PS00062">
    <property type="entry name" value="ALDOKETO_REDUCTASE_2"/>
    <property type="match status" value="1"/>
</dbReference>
<evidence type="ECO:0000256" key="6">
    <source>
        <dbReference type="ARBA" id="ARBA00023027"/>
    </source>
</evidence>
<dbReference type="Gene3D" id="3.20.20.100">
    <property type="entry name" value="NADP-dependent oxidoreductase domain"/>
    <property type="match status" value="1"/>
</dbReference>
<dbReference type="PANTHER" id="PTHR11732">
    <property type="entry name" value="ALDO/KETO REDUCTASE"/>
    <property type="match status" value="1"/>
</dbReference>
<accession>A0A166PN74</accession>
<evidence type="ECO:0000256" key="3">
    <source>
        <dbReference type="ARBA" id="ARBA00012845"/>
    </source>
</evidence>
<dbReference type="PRINTS" id="PR00069">
    <property type="entry name" value="ALDKETRDTASE"/>
</dbReference>
<feature type="active site" description="Proton donor" evidence="10">
    <location>
        <position position="50"/>
    </location>
</feature>
<dbReference type="AlphaFoldDB" id="A0A166PN74"/>
<keyword evidence="4" id="KW-0859">Xylose metabolism</keyword>
<organism evidence="14 15">
    <name type="scientific">Ascosphaera apis ARSEF 7405</name>
    <dbReference type="NCBI Taxonomy" id="392613"/>
    <lineage>
        <taxon>Eukaryota</taxon>
        <taxon>Fungi</taxon>
        <taxon>Dikarya</taxon>
        <taxon>Ascomycota</taxon>
        <taxon>Pezizomycotina</taxon>
        <taxon>Eurotiomycetes</taxon>
        <taxon>Eurotiomycetidae</taxon>
        <taxon>Onygenales</taxon>
        <taxon>Ascosphaeraceae</taxon>
        <taxon>Ascosphaera</taxon>
    </lineage>
</organism>
<dbReference type="PIRSF" id="PIRSF000097">
    <property type="entry name" value="AKR"/>
    <property type="match status" value="1"/>
</dbReference>
<comment type="catalytic activity">
    <reaction evidence="9">
        <text>xylitol + NAD(+) = D-xylose + NADH + H(+)</text>
        <dbReference type="Rhea" id="RHEA:27441"/>
        <dbReference type="ChEBI" id="CHEBI:15378"/>
        <dbReference type="ChEBI" id="CHEBI:17151"/>
        <dbReference type="ChEBI" id="CHEBI:53455"/>
        <dbReference type="ChEBI" id="CHEBI:57540"/>
        <dbReference type="ChEBI" id="CHEBI:57945"/>
        <dbReference type="EC" id="1.1.1.307"/>
    </reaction>
</comment>
<evidence type="ECO:0000256" key="1">
    <source>
        <dbReference type="ARBA" id="ARBA00004722"/>
    </source>
</evidence>